<reference evidence="1" key="1">
    <citation type="submission" date="2020-03" db="EMBL/GenBank/DDBJ databases">
        <authorList>
            <person name="Kislichkina A."/>
            <person name="Dentovskaya S."/>
            <person name="Shaikhutdinov R."/>
            <person name="Ivanov S."/>
            <person name="Sizova A."/>
            <person name="Solomentsev V."/>
            <person name="Bogun A."/>
        </authorList>
    </citation>
    <scope>NUCLEOTIDE SEQUENCE</scope>
    <source>
        <strain evidence="1">SCPM-O-B-7610</strain>
    </source>
</reference>
<name>A0AA44HYD7_YERMO</name>
<organism evidence="1 2">
    <name type="scientific">Yersinia mollaretii</name>
    <dbReference type="NCBI Taxonomy" id="33060"/>
    <lineage>
        <taxon>Bacteria</taxon>
        <taxon>Pseudomonadati</taxon>
        <taxon>Pseudomonadota</taxon>
        <taxon>Gammaproteobacteria</taxon>
        <taxon>Enterobacterales</taxon>
        <taxon>Yersiniaceae</taxon>
        <taxon>Yersinia</taxon>
    </lineage>
</organism>
<dbReference type="InterPro" id="IPR009797">
    <property type="entry name" value="DUF1367"/>
</dbReference>
<proteinExistence type="predicted"/>
<sequence>MAQLTFINFGNNTLTPITFDVREFLHFKIKLGAILSASINQIPSPKFRYKYFPLLNICFDTFHRCPIIPVGDYSIMSVPSIFRKEWK</sequence>
<dbReference type="Pfam" id="PF07105">
    <property type="entry name" value="DUF1367"/>
    <property type="match status" value="1"/>
</dbReference>
<dbReference type="AlphaFoldDB" id="A0AA44HYD7"/>
<evidence type="ECO:0000313" key="1">
    <source>
        <dbReference type="EMBL" id="NIL21374.1"/>
    </source>
</evidence>
<dbReference type="RefSeq" id="WP_050141716.1">
    <property type="nucleotide sequence ID" value="NZ_CABHYE010000007.1"/>
</dbReference>
<evidence type="ECO:0000313" key="2">
    <source>
        <dbReference type="Proteomes" id="UP000712947"/>
    </source>
</evidence>
<gene>
    <name evidence="1" type="ORF">HB991_02370</name>
</gene>
<dbReference type="Proteomes" id="UP000712947">
    <property type="component" value="Unassembled WGS sequence"/>
</dbReference>
<accession>A0AA44HYD7</accession>
<protein>
    <submittedName>
        <fullName evidence="1">DUF1367 family protein</fullName>
    </submittedName>
</protein>
<comment type="caution">
    <text evidence="1">The sequence shown here is derived from an EMBL/GenBank/DDBJ whole genome shotgun (WGS) entry which is preliminary data.</text>
</comment>
<dbReference type="EMBL" id="JAASAI010000002">
    <property type="protein sequence ID" value="NIL21374.1"/>
    <property type="molecule type" value="Genomic_DNA"/>
</dbReference>